<dbReference type="GO" id="GO:0005911">
    <property type="term" value="C:cell-cell junction"/>
    <property type="evidence" value="ECO:0007669"/>
    <property type="project" value="TreeGrafter"/>
</dbReference>
<dbReference type="InterPro" id="IPR002126">
    <property type="entry name" value="Cadherin-like_dom"/>
</dbReference>
<dbReference type="PANTHER" id="PTHR24025">
    <property type="entry name" value="DESMOGLEIN FAMILY MEMBER"/>
    <property type="match status" value="1"/>
</dbReference>
<dbReference type="Proteomes" id="UP000075881">
    <property type="component" value="Unassembled WGS sequence"/>
</dbReference>
<dbReference type="GO" id="GO:0007156">
    <property type="term" value="P:homophilic cell adhesion via plasma membrane adhesion molecules"/>
    <property type="evidence" value="ECO:0007669"/>
    <property type="project" value="InterPro"/>
</dbReference>
<evidence type="ECO:0000313" key="14">
    <source>
        <dbReference type="Proteomes" id="UP000075881"/>
    </source>
</evidence>
<evidence type="ECO:0000256" key="4">
    <source>
        <dbReference type="ARBA" id="ARBA00022737"/>
    </source>
</evidence>
<keyword evidence="4" id="KW-0677">Repeat</keyword>
<reference evidence="14" key="1">
    <citation type="submission" date="2013-03" db="EMBL/GenBank/DDBJ databases">
        <title>The Genome Sequence of Anopheles christyi ACHKN1017.</title>
        <authorList>
            <consortium name="The Broad Institute Genomics Platform"/>
            <person name="Neafsey D.E."/>
            <person name="Besansky N."/>
            <person name="Walker B."/>
            <person name="Young S.K."/>
            <person name="Zeng Q."/>
            <person name="Gargeya S."/>
            <person name="Fitzgerald M."/>
            <person name="Haas B."/>
            <person name="Abouelleil A."/>
            <person name="Allen A.W."/>
            <person name="Alvarado L."/>
            <person name="Arachchi H.M."/>
            <person name="Berlin A.M."/>
            <person name="Chapman S.B."/>
            <person name="Gainer-Dewar J."/>
            <person name="Goldberg J."/>
            <person name="Griggs A."/>
            <person name="Gujja S."/>
            <person name="Hansen M."/>
            <person name="Howarth C."/>
            <person name="Imamovic A."/>
            <person name="Ireland A."/>
            <person name="Larimer J."/>
            <person name="McCowan C."/>
            <person name="Murphy C."/>
            <person name="Pearson M."/>
            <person name="Poon T.W."/>
            <person name="Priest M."/>
            <person name="Roberts A."/>
            <person name="Saif S."/>
            <person name="Shea T."/>
            <person name="Sisk P."/>
            <person name="Sykes S."/>
            <person name="Wortman J."/>
            <person name="Nusbaum C."/>
            <person name="Birren B."/>
        </authorList>
    </citation>
    <scope>NUCLEOTIDE SEQUENCE [LARGE SCALE GENOMIC DNA]</scope>
    <source>
        <strain evidence="14">ACHKN1017</strain>
    </source>
</reference>
<dbReference type="VEuPathDB" id="VectorBase:ACHR009130"/>
<feature type="domain" description="Cadherin" evidence="12">
    <location>
        <begin position="209"/>
        <end position="309"/>
    </location>
</feature>
<evidence type="ECO:0000256" key="2">
    <source>
        <dbReference type="ARBA" id="ARBA00022692"/>
    </source>
</evidence>
<dbReference type="InterPro" id="IPR050971">
    <property type="entry name" value="Cadherin-domain_protein"/>
</dbReference>
<keyword evidence="7" id="KW-1133">Transmembrane helix</keyword>
<reference evidence="13" key="2">
    <citation type="submission" date="2020-05" db="UniProtKB">
        <authorList>
            <consortium name="EnsemblMetazoa"/>
        </authorList>
    </citation>
    <scope>IDENTIFICATION</scope>
    <source>
        <strain evidence="13">ACHKN1017</strain>
    </source>
</reference>
<keyword evidence="14" id="KW-1185">Reference proteome</keyword>
<dbReference type="SMART" id="SM00112">
    <property type="entry name" value="CA"/>
    <property type="match status" value="2"/>
</dbReference>
<proteinExistence type="predicted"/>
<sequence length="309" mass="33701">MIPGVGGVPRARLLALLLLALVEVIARALGDPAPYIAGSSSTGSTGSRRVDAVGGALSTTSNDVTSEPVRHQRSAGTAPPPYSFHFAHAVYNVSIPENSIIKTYAVQPPNEPRMGLHVTPDLEVRYKIVAGDKDRFFKAEERAVGDFVFLAIRLRTNNIVLNREKGDSYRLEVKATGTRREGKSRTTLEADTFIDVRVLDANDLSPLFYPTEYSVAITEDTPLHKSILHVVAEDADLGLNGEIYYSILDETEQFAVHPTTGVITLTRPLRFAERALHELTVVANDRGIGSTSRNQASKARVKIKVLQVS</sequence>
<dbReference type="FunFam" id="2.60.40.60:FF:000033">
    <property type="entry name" value="FAT atypical cadherin 1"/>
    <property type="match status" value="1"/>
</dbReference>
<evidence type="ECO:0000256" key="5">
    <source>
        <dbReference type="ARBA" id="ARBA00022837"/>
    </source>
</evidence>
<dbReference type="AlphaFoldDB" id="A0A182KEE2"/>
<organism evidence="13 14">
    <name type="scientific">Anopheles christyi</name>
    <dbReference type="NCBI Taxonomy" id="43041"/>
    <lineage>
        <taxon>Eukaryota</taxon>
        <taxon>Metazoa</taxon>
        <taxon>Ecdysozoa</taxon>
        <taxon>Arthropoda</taxon>
        <taxon>Hexapoda</taxon>
        <taxon>Insecta</taxon>
        <taxon>Pterygota</taxon>
        <taxon>Neoptera</taxon>
        <taxon>Endopterygota</taxon>
        <taxon>Diptera</taxon>
        <taxon>Nematocera</taxon>
        <taxon>Culicoidea</taxon>
        <taxon>Culicidae</taxon>
        <taxon>Anophelinae</taxon>
        <taxon>Anopheles</taxon>
    </lineage>
</organism>
<feature type="domain" description="Cadherin" evidence="12">
    <location>
        <begin position="87"/>
        <end position="208"/>
    </location>
</feature>
<dbReference type="PRINTS" id="PR00205">
    <property type="entry name" value="CADHERIN"/>
</dbReference>
<dbReference type="EnsemblMetazoa" id="ACHR009130-RA">
    <property type="protein sequence ID" value="ACHR009130-PA"/>
    <property type="gene ID" value="ACHR009130"/>
</dbReference>
<accession>A0A182KEE2</accession>
<dbReference type="STRING" id="43041.A0A182KEE2"/>
<dbReference type="Pfam" id="PF00028">
    <property type="entry name" value="Cadherin"/>
    <property type="match status" value="1"/>
</dbReference>
<protein>
    <recommendedName>
        <fullName evidence="12">Cadherin domain-containing protein</fullName>
    </recommendedName>
</protein>
<evidence type="ECO:0000256" key="3">
    <source>
        <dbReference type="ARBA" id="ARBA00022729"/>
    </source>
</evidence>
<evidence type="ECO:0000259" key="12">
    <source>
        <dbReference type="PROSITE" id="PS50268"/>
    </source>
</evidence>
<dbReference type="PANTHER" id="PTHR24025:SF31">
    <property type="entry name" value="NEURAL-CADHERIN"/>
    <property type="match status" value="1"/>
</dbReference>
<evidence type="ECO:0000256" key="1">
    <source>
        <dbReference type="ARBA" id="ARBA00004251"/>
    </source>
</evidence>
<evidence type="ECO:0000256" key="10">
    <source>
        <dbReference type="SAM" id="MobiDB-lite"/>
    </source>
</evidence>
<comment type="subcellular location">
    <subcellularLocation>
        <location evidence="1">Cell membrane</location>
        <topology evidence="1">Single-pass type I membrane protein</topology>
    </subcellularLocation>
</comment>
<dbReference type="GO" id="GO:0008104">
    <property type="term" value="P:intracellular protein localization"/>
    <property type="evidence" value="ECO:0007669"/>
    <property type="project" value="UniProtKB-ARBA"/>
</dbReference>
<keyword evidence="3 11" id="KW-0732">Signal</keyword>
<dbReference type="CDD" id="cd11304">
    <property type="entry name" value="Cadherin_repeat"/>
    <property type="match status" value="2"/>
</dbReference>
<feature type="region of interest" description="Disordered" evidence="10">
    <location>
        <begin position="58"/>
        <end position="78"/>
    </location>
</feature>
<evidence type="ECO:0000256" key="7">
    <source>
        <dbReference type="ARBA" id="ARBA00022989"/>
    </source>
</evidence>
<keyword evidence="6" id="KW-0130">Cell adhesion</keyword>
<dbReference type="GO" id="GO:0007163">
    <property type="term" value="P:establishment or maintenance of cell polarity"/>
    <property type="evidence" value="ECO:0007669"/>
    <property type="project" value="UniProtKB-ARBA"/>
</dbReference>
<evidence type="ECO:0000256" key="9">
    <source>
        <dbReference type="PROSITE-ProRule" id="PRU00043"/>
    </source>
</evidence>
<keyword evidence="5 9" id="KW-0106">Calcium</keyword>
<dbReference type="InterPro" id="IPR015919">
    <property type="entry name" value="Cadherin-like_sf"/>
</dbReference>
<evidence type="ECO:0000256" key="6">
    <source>
        <dbReference type="ARBA" id="ARBA00022889"/>
    </source>
</evidence>
<dbReference type="GO" id="GO:0001736">
    <property type="term" value="P:establishment of planar polarity"/>
    <property type="evidence" value="ECO:0007669"/>
    <property type="project" value="UniProtKB-ARBA"/>
</dbReference>
<dbReference type="GO" id="GO:0005886">
    <property type="term" value="C:plasma membrane"/>
    <property type="evidence" value="ECO:0007669"/>
    <property type="project" value="UniProtKB-SubCell"/>
</dbReference>
<keyword evidence="8" id="KW-0472">Membrane</keyword>
<feature type="chain" id="PRO_5008125428" description="Cadherin domain-containing protein" evidence="11">
    <location>
        <begin position="31"/>
        <end position="309"/>
    </location>
</feature>
<evidence type="ECO:0000313" key="13">
    <source>
        <dbReference type="EnsemblMetazoa" id="ACHR009130-PA"/>
    </source>
</evidence>
<dbReference type="FunFam" id="2.60.40.60:FF:000064">
    <property type="entry name" value="FAT atypical cadherin 1"/>
    <property type="match status" value="1"/>
</dbReference>
<name>A0A182KEE2_9DIPT</name>
<dbReference type="SUPFAM" id="SSF49313">
    <property type="entry name" value="Cadherin-like"/>
    <property type="match status" value="2"/>
</dbReference>
<keyword evidence="2" id="KW-0812">Transmembrane</keyword>
<dbReference type="Gene3D" id="2.60.40.60">
    <property type="entry name" value="Cadherins"/>
    <property type="match status" value="2"/>
</dbReference>
<dbReference type="GO" id="GO:0005509">
    <property type="term" value="F:calcium ion binding"/>
    <property type="evidence" value="ECO:0007669"/>
    <property type="project" value="UniProtKB-UniRule"/>
</dbReference>
<feature type="signal peptide" evidence="11">
    <location>
        <begin position="1"/>
        <end position="30"/>
    </location>
</feature>
<evidence type="ECO:0000256" key="11">
    <source>
        <dbReference type="SAM" id="SignalP"/>
    </source>
</evidence>
<dbReference type="PROSITE" id="PS50268">
    <property type="entry name" value="CADHERIN_2"/>
    <property type="match status" value="2"/>
</dbReference>
<evidence type="ECO:0000256" key="8">
    <source>
        <dbReference type="ARBA" id="ARBA00023136"/>
    </source>
</evidence>